<evidence type="ECO:0000313" key="1">
    <source>
        <dbReference type="EMBL" id="MFD0847019.1"/>
    </source>
</evidence>
<dbReference type="Proteomes" id="UP001597124">
    <property type="component" value="Unassembled WGS sequence"/>
</dbReference>
<dbReference type="InterPro" id="IPR038084">
    <property type="entry name" value="PduO/GlcC-like_sf"/>
</dbReference>
<evidence type="ECO:0000313" key="2">
    <source>
        <dbReference type="Proteomes" id="UP001597124"/>
    </source>
</evidence>
<dbReference type="PANTHER" id="PTHR34309">
    <property type="entry name" value="SLR1406 PROTEIN"/>
    <property type="match status" value="1"/>
</dbReference>
<proteinExistence type="predicted"/>
<dbReference type="Pfam" id="PF03928">
    <property type="entry name" value="HbpS-like"/>
    <property type="match status" value="1"/>
</dbReference>
<name>A0ABW3BY87_SPHXN</name>
<accession>A0ABW3BY87</accession>
<keyword evidence="2" id="KW-1185">Reference proteome</keyword>
<dbReference type="PANTHER" id="PTHR34309:SF10">
    <property type="entry name" value="SLR1406 PROTEIN"/>
    <property type="match status" value="1"/>
</dbReference>
<reference evidence="2" key="1">
    <citation type="journal article" date="2019" name="Int. J. Syst. Evol. Microbiol.">
        <title>The Global Catalogue of Microorganisms (GCM) 10K type strain sequencing project: providing services to taxonomists for standard genome sequencing and annotation.</title>
        <authorList>
            <consortium name="The Broad Institute Genomics Platform"/>
            <consortium name="The Broad Institute Genome Sequencing Center for Infectious Disease"/>
            <person name="Wu L."/>
            <person name="Ma J."/>
        </authorList>
    </citation>
    <scope>NUCLEOTIDE SEQUENCE [LARGE SCALE GENOMIC DNA]</scope>
    <source>
        <strain evidence="2">CCUG 52537</strain>
    </source>
</reference>
<dbReference type="Gene3D" id="3.30.450.150">
    <property type="entry name" value="Haem-degrading domain"/>
    <property type="match status" value="1"/>
</dbReference>
<comment type="caution">
    <text evidence="1">The sequence shown here is derived from an EMBL/GenBank/DDBJ whole genome shotgun (WGS) entry which is preliminary data.</text>
</comment>
<organism evidence="1 2">
    <name type="scientific">Sphingosinicella xenopeptidilytica</name>
    <dbReference type="NCBI Taxonomy" id="364098"/>
    <lineage>
        <taxon>Bacteria</taxon>
        <taxon>Pseudomonadati</taxon>
        <taxon>Pseudomonadota</taxon>
        <taxon>Alphaproteobacteria</taxon>
        <taxon>Sphingomonadales</taxon>
        <taxon>Sphingosinicellaceae</taxon>
        <taxon>Sphingosinicella</taxon>
    </lineage>
</organism>
<sequence length="137" mass="13322">MSGFTMEIPTLTTAGAKHVLAAAEAAAATNGLKVSIAVVDAAGHLLAFMRRDRAAPLSVAVALAKARTAAELGAPTSVFQQMVDGGKPSLLAVEGLTAAKGGVPIMHGGNAIGGIGVSGASGEEDEQVAEAGAAAFA</sequence>
<dbReference type="InterPro" id="IPR005624">
    <property type="entry name" value="PduO/GlcC-like"/>
</dbReference>
<dbReference type="InterPro" id="IPR052517">
    <property type="entry name" value="GlcG_carb_metab_protein"/>
</dbReference>
<protein>
    <submittedName>
        <fullName evidence="1">Heme-binding protein</fullName>
    </submittedName>
</protein>
<dbReference type="RefSeq" id="WP_381485230.1">
    <property type="nucleotide sequence ID" value="NZ_JBHTIK010000001.1"/>
</dbReference>
<dbReference type="EMBL" id="JBHTIK010000001">
    <property type="protein sequence ID" value="MFD0847019.1"/>
    <property type="molecule type" value="Genomic_DNA"/>
</dbReference>
<dbReference type="SUPFAM" id="SSF143744">
    <property type="entry name" value="GlcG-like"/>
    <property type="match status" value="1"/>
</dbReference>
<gene>
    <name evidence="1" type="ORF">ACFQ00_01655</name>
</gene>